<keyword evidence="2" id="KW-0547">Nucleotide-binding</keyword>
<dbReference type="SMART" id="SM00382">
    <property type="entry name" value="AAA"/>
    <property type="match status" value="1"/>
</dbReference>
<feature type="domain" description="ABC transporter" evidence="4">
    <location>
        <begin position="21"/>
        <end position="253"/>
    </location>
</feature>
<keyword evidence="6" id="KW-1185">Reference proteome</keyword>
<dbReference type="PANTHER" id="PTHR42788">
    <property type="entry name" value="TAURINE IMPORT ATP-BINDING PROTEIN-RELATED"/>
    <property type="match status" value="1"/>
</dbReference>
<dbReference type="InterPro" id="IPR003439">
    <property type="entry name" value="ABC_transporter-like_ATP-bd"/>
</dbReference>
<evidence type="ECO:0000256" key="2">
    <source>
        <dbReference type="ARBA" id="ARBA00022741"/>
    </source>
</evidence>
<dbReference type="GO" id="GO:0005524">
    <property type="term" value="F:ATP binding"/>
    <property type="evidence" value="ECO:0007669"/>
    <property type="project" value="UniProtKB-KW"/>
</dbReference>
<dbReference type="Gene3D" id="3.40.50.300">
    <property type="entry name" value="P-loop containing nucleotide triphosphate hydrolases"/>
    <property type="match status" value="1"/>
</dbReference>
<dbReference type="Pfam" id="PF00005">
    <property type="entry name" value="ABC_tran"/>
    <property type="match status" value="1"/>
</dbReference>
<accession>A0ABN3G029</accession>
<comment type="caution">
    <text evidence="5">The sequence shown here is derived from an EMBL/GenBank/DDBJ whole genome shotgun (WGS) entry which is preliminary data.</text>
</comment>
<evidence type="ECO:0000313" key="5">
    <source>
        <dbReference type="EMBL" id="GAA2340505.1"/>
    </source>
</evidence>
<organism evidence="5 6">
    <name type="scientific">Dactylosporangium salmoneum</name>
    <dbReference type="NCBI Taxonomy" id="53361"/>
    <lineage>
        <taxon>Bacteria</taxon>
        <taxon>Bacillati</taxon>
        <taxon>Actinomycetota</taxon>
        <taxon>Actinomycetes</taxon>
        <taxon>Micromonosporales</taxon>
        <taxon>Micromonosporaceae</taxon>
        <taxon>Dactylosporangium</taxon>
    </lineage>
</organism>
<dbReference type="CDD" id="cd03293">
    <property type="entry name" value="ABC_NrtD_SsuB_transporters"/>
    <property type="match status" value="1"/>
</dbReference>
<reference evidence="5 6" key="1">
    <citation type="journal article" date="2019" name="Int. J. Syst. Evol. Microbiol.">
        <title>The Global Catalogue of Microorganisms (GCM) 10K type strain sequencing project: providing services to taxonomists for standard genome sequencing and annotation.</title>
        <authorList>
            <consortium name="The Broad Institute Genomics Platform"/>
            <consortium name="The Broad Institute Genome Sequencing Center for Infectious Disease"/>
            <person name="Wu L."/>
            <person name="Ma J."/>
        </authorList>
    </citation>
    <scope>NUCLEOTIDE SEQUENCE [LARGE SCALE GENOMIC DNA]</scope>
    <source>
        <strain evidence="5 6">JCM 3272</strain>
    </source>
</reference>
<name>A0ABN3G029_9ACTN</name>
<dbReference type="PROSITE" id="PS00211">
    <property type="entry name" value="ABC_TRANSPORTER_1"/>
    <property type="match status" value="1"/>
</dbReference>
<evidence type="ECO:0000256" key="3">
    <source>
        <dbReference type="ARBA" id="ARBA00022840"/>
    </source>
</evidence>
<sequence>MTSAANVVPAAADGDLDSRWIEASGLDKVYRPRKSAPTHALSDVSFAARRGEFVSIVGPSGCGKTTLLKILAGLIPYTGGETKIAGNRVSGPDKGVGMVFQAATLLPWRTILENVMVPVEIQKLDRKKHAARARQLLELVGLQGFENKYPGELSGGMQQRAGICRALVHDPAVLLLDEPFGALDAMTREYMNLELLRIWQESRKTAILVTHSIPEAVFLSDRVIVMTPRPGRIAEIIDIDLPRPRELRMMATDDAGVYVERIRAYFNSAGVID</sequence>
<dbReference type="Proteomes" id="UP001501444">
    <property type="component" value="Unassembled WGS sequence"/>
</dbReference>
<evidence type="ECO:0000259" key="4">
    <source>
        <dbReference type="PROSITE" id="PS50893"/>
    </source>
</evidence>
<keyword evidence="3 5" id="KW-0067">ATP-binding</keyword>
<evidence type="ECO:0000256" key="1">
    <source>
        <dbReference type="ARBA" id="ARBA00022448"/>
    </source>
</evidence>
<dbReference type="InterPro" id="IPR050166">
    <property type="entry name" value="ABC_transporter_ATP-bind"/>
</dbReference>
<gene>
    <name evidence="5" type="ORF">GCM10010170_023500</name>
</gene>
<keyword evidence="1" id="KW-0813">Transport</keyword>
<dbReference type="PROSITE" id="PS50893">
    <property type="entry name" value="ABC_TRANSPORTER_2"/>
    <property type="match status" value="1"/>
</dbReference>
<evidence type="ECO:0000313" key="6">
    <source>
        <dbReference type="Proteomes" id="UP001501444"/>
    </source>
</evidence>
<dbReference type="PANTHER" id="PTHR42788:SF13">
    <property type="entry name" value="ALIPHATIC SULFONATES IMPORT ATP-BINDING PROTEIN SSUB"/>
    <property type="match status" value="1"/>
</dbReference>
<dbReference type="InterPro" id="IPR017871">
    <property type="entry name" value="ABC_transporter-like_CS"/>
</dbReference>
<protein>
    <submittedName>
        <fullName evidence="5">ABC transporter ATP-binding protein</fullName>
    </submittedName>
</protein>
<dbReference type="RefSeq" id="WP_344612346.1">
    <property type="nucleotide sequence ID" value="NZ_BAAARV010000019.1"/>
</dbReference>
<dbReference type="InterPro" id="IPR003593">
    <property type="entry name" value="AAA+_ATPase"/>
</dbReference>
<dbReference type="InterPro" id="IPR027417">
    <property type="entry name" value="P-loop_NTPase"/>
</dbReference>
<proteinExistence type="predicted"/>
<dbReference type="EMBL" id="BAAARV010000019">
    <property type="protein sequence ID" value="GAA2340505.1"/>
    <property type="molecule type" value="Genomic_DNA"/>
</dbReference>
<dbReference type="SUPFAM" id="SSF52540">
    <property type="entry name" value="P-loop containing nucleoside triphosphate hydrolases"/>
    <property type="match status" value="1"/>
</dbReference>